<keyword evidence="8 12" id="KW-0067">ATP-binding</keyword>
<evidence type="ECO:0000256" key="10">
    <source>
        <dbReference type="ARBA" id="ARBA00023136"/>
    </source>
</evidence>
<feature type="transmembrane region" description="Helical" evidence="13">
    <location>
        <begin position="471"/>
        <end position="495"/>
    </location>
</feature>
<keyword evidence="6 12" id="KW-0547">Nucleotide-binding</keyword>
<dbReference type="GO" id="GO:0030247">
    <property type="term" value="F:polysaccharide binding"/>
    <property type="evidence" value="ECO:0007669"/>
    <property type="project" value="InterPro"/>
</dbReference>
<evidence type="ECO:0000256" key="2">
    <source>
        <dbReference type="ARBA" id="ARBA00022527"/>
    </source>
</evidence>
<keyword evidence="5" id="KW-0732">Signal</keyword>
<dbReference type="PROSITE" id="PS50011">
    <property type="entry name" value="PROTEIN_KINASE_DOM"/>
    <property type="match status" value="2"/>
</dbReference>
<dbReference type="PROSITE" id="PS00107">
    <property type="entry name" value="PROTEIN_KINASE_ATP"/>
    <property type="match status" value="2"/>
</dbReference>
<keyword evidence="3" id="KW-0808">Transferase</keyword>
<evidence type="ECO:0000256" key="13">
    <source>
        <dbReference type="SAM" id="Phobius"/>
    </source>
</evidence>
<evidence type="ECO:0000256" key="3">
    <source>
        <dbReference type="ARBA" id="ARBA00022679"/>
    </source>
</evidence>
<accession>A0A8X8XAV8</accession>
<sequence length="1499" mass="168544">MTRGFQEKLGEGGYGCVFKGKLQSGHHVAVKMLGKSGGNGQDFMNEIATIGIIHHVNVLQLVGYYCAQGSKRALLEELSICIEGVTSRFFILISSHITLLDDNFIPKISDFWLAKLCSIEKEKEVVTLTAARGTIRLALINSMRAMISSDQSLITSSLLMIILSLHCLFESCDSICSSPSSCGIIPSISSPFRLKGDPKTCGDPIFELSCENNVTSISLNSHKYYVKAINYDNSIMRLVDASINNNDICSFPTYASSAYDFTFDNPNRLPYLFPINPLPINFISCPNPLTNSSIFTDITTPCASNSSQHHRYAYIKVGNMMTSEIPYTCRLDSIAMTSWHKFKNVSLSEIHESLLYGFELTVCPRCGTSGVSLFRGLLPMLVVILSCAGMLCAVVNPPVFSICGLAAVSLLLFHILLLFINKILVNTGPNEGSEAFYYGLPFSMLYQIAPHIVGGPRLAYDSPLNLLLAEIAVAIYLIVLLLRIIIFPFVLWLLIYKFRRRHLSEYNTIESFLQSDNKLSPIRYSYSEIKRMTRGFQEKLGEGGYGCVYKGKLRSGHHVAVKMLGKSGGNGQDFINEISTIGRVHHVNVVQLIGYCAQGSKRGLVFDFMPNGSLEKYLFNREMMNYLKWNTKFDIAIGIAQGIEYLHRGCDIQILHFDIKPHNILLDRNFVPKISDFGLAKLYSSEKKVVTLTAARGTIGYVAPELINRGIGGVSSKADVYSFGMLLMEMVGLNRVMKENKDDSTKYFPNWIYDHIKQGREIEIEKAEENNCRDENVSVRKMTIVALWCIQMNPDDRPSMNQVLQMLEGDVDRLQIPEAMISSDQNLITSSLFLILYLSLHSLFESCDAKCTPSSCGIIPDISSPFRLKGNPKKCGDARHELACENNVASISLNSHRYYVKSINYSGYRDEPTIRVVDASINKDDICSFPTFSIYAYSFIHDRPNPIPYLENDDSLPINFLSCPNPLRNSSLFTDVTTHCVSNSSHHHRYAYIKVGRMNASEVPYTCGVDLTAMTSWYNFKDLNNVSLSEIHESLLYGYELTICPWCGTSKVSLLRRLVPVLVVFLAWPEHISNPVLDGPTFRRIYGFAFRLIYPLRVPYVAPLNPVLAKVVVAIDLIVLLSRGIIFPFMLWLLIYKFRRRRLSEYNIIESFLQGDNKLSPIRYSYSDLKRMTRGFQEKLGEGGYGCVYKGKLRSGHHVAVKMLGKSGGNGQDFMNEITTIGRVHHVNVVQLVGYCVEGSKRALIFDFMPNGSLEKYLFNRERMNSLNWNTKFDIAVGIAQGIEYLHRGCDIQILHFDIKPHNILLDHNFIPKISDFGLAKLCSLEKEVVTLTAARGTIGYVAPELINRGIGGVSSKADVYSFGMLLMEMVGLNKVLKENKDDSTKYFPNWIYEHIKQGRDIDIEKAEENNSNDEDESVRKITIVALWCIQINPYDRPSMNQVLQMLEGDVERLQIPEVPSSQSTQIAGYEEESWPTDGTDSVSLLHHKNANNFEISIA</sequence>
<dbReference type="Proteomes" id="UP000298416">
    <property type="component" value="Unassembled WGS sequence"/>
</dbReference>
<evidence type="ECO:0000256" key="8">
    <source>
        <dbReference type="ARBA" id="ARBA00022840"/>
    </source>
</evidence>
<keyword evidence="4 13" id="KW-0812">Transmembrane</keyword>
<dbReference type="InterPro" id="IPR001245">
    <property type="entry name" value="Ser-Thr/Tyr_kinase_cat_dom"/>
</dbReference>
<dbReference type="PROSITE" id="PS00108">
    <property type="entry name" value="PROTEIN_KINASE_ST"/>
    <property type="match status" value="2"/>
</dbReference>
<gene>
    <name evidence="15" type="ORF">SASPL_128095</name>
</gene>
<keyword evidence="9 13" id="KW-1133">Transmembrane helix</keyword>
<name>A0A8X8XAV8_SALSN</name>
<reference evidence="15" key="1">
    <citation type="submission" date="2018-01" db="EMBL/GenBank/DDBJ databases">
        <authorList>
            <person name="Mao J.F."/>
        </authorList>
    </citation>
    <scope>NUCLEOTIDE SEQUENCE</scope>
    <source>
        <strain evidence="15">Huo1</strain>
        <tissue evidence="15">Leaf</tissue>
    </source>
</reference>
<evidence type="ECO:0000259" key="14">
    <source>
        <dbReference type="PROSITE" id="PS50011"/>
    </source>
</evidence>
<feature type="transmembrane region" description="Helical" evidence="13">
    <location>
        <begin position="1111"/>
        <end position="1135"/>
    </location>
</feature>
<keyword evidence="16" id="KW-1185">Reference proteome</keyword>
<dbReference type="InterPro" id="IPR008271">
    <property type="entry name" value="Ser/Thr_kinase_AS"/>
</dbReference>
<feature type="transmembrane region" description="Helical" evidence="13">
    <location>
        <begin position="373"/>
        <end position="395"/>
    </location>
</feature>
<dbReference type="Gene3D" id="3.30.200.20">
    <property type="entry name" value="Phosphorylase Kinase, domain 1"/>
    <property type="match status" value="3"/>
</dbReference>
<evidence type="ECO:0000256" key="5">
    <source>
        <dbReference type="ARBA" id="ARBA00022729"/>
    </source>
</evidence>
<dbReference type="EMBL" id="PNBA02000010">
    <property type="protein sequence ID" value="KAG6410048.1"/>
    <property type="molecule type" value="Genomic_DNA"/>
</dbReference>
<comment type="caution">
    <text evidence="15">The sequence shown here is derived from an EMBL/GenBank/DDBJ whole genome shotgun (WGS) entry which is preliminary data.</text>
</comment>
<evidence type="ECO:0000256" key="6">
    <source>
        <dbReference type="ARBA" id="ARBA00022741"/>
    </source>
</evidence>
<feature type="binding site" evidence="12">
    <location>
        <position position="1202"/>
    </location>
    <ligand>
        <name>ATP</name>
        <dbReference type="ChEBI" id="CHEBI:30616"/>
    </ligand>
</feature>
<dbReference type="InterPro" id="IPR000719">
    <property type="entry name" value="Prot_kinase_dom"/>
</dbReference>
<comment type="subcellular location">
    <subcellularLocation>
        <location evidence="1">Membrane</location>
        <topology evidence="1">Single-pass type I membrane protein</topology>
    </subcellularLocation>
</comment>
<reference evidence="15" key="2">
    <citation type="submission" date="2020-08" db="EMBL/GenBank/DDBJ databases">
        <title>Plant Genome Project.</title>
        <authorList>
            <person name="Zhang R.-G."/>
        </authorList>
    </citation>
    <scope>NUCLEOTIDE SEQUENCE</scope>
    <source>
        <strain evidence="15">Huo1</strain>
        <tissue evidence="15">Leaf</tissue>
    </source>
</reference>
<feature type="domain" description="Protein kinase" evidence="14">
    <location>
        <begin position="1174"/>
        <end position="1454"/>
    </location>
</feature>
<dbReference type="GO" id="GO:0004674">
    <property type="term" value="F:protein serine/threonine kinase activity"/>
    <property type="evidence" value="ECO:0007669"/>
    <property type="project" value="UniProtKB-KW"/>
</dbReference>
<dbReference type="SUPFAM" id="SSF56112">
    <property type="entry name" value="Protein kinase-like (PK-like)"/>
    <property type="match status" value="3"/>
</dbReference>
<feature type="domain" description="Protein kinase" evidence="14">
    <location>
        <begin position="534"/>
        <end position="814"/>
    </location>
</feature>
<dbReference type="Pfam" id="PF00069">
    <property type="entry name" value="Pkinase"/>
    <property type="match status" value="2"/>
</dbReference>
<protein>
    <recommendedName>
        <fullName evidence="14">Protein kinase domain-containing protein</fullName>
    </recommendedName>
</protein>
<organism evidence="15">
    <name type="scientific">Salvia splendens</name>
    <name type="common">Scarlet sage</name>
    <dbReference type="NCBI Taxonomy" id="180675"/>
    <lineage>
        <taxon>Eukaryota</taxon>
        <taxon>Viridiplantae</taxon>
        <taxon>Streptophyta</taxon>
        <taxon>Embryophyta</taxon>
        <taxon>Tracheophyta</taxon>
        <taxon>Spermatophyta</taxon>
        <taxon>Magnoliopsida</taxon>
        <taxon>eudicotyledons</taxon>
        <taxon>Gunneridae</taxon>
        <taxon>Pentapetalae</taxon>
        <taxon>asterids</taxon>
        <taxon>lamiids</taxon>
        <taxon>Lamiales</taxon>
        <taxon>Lamiaceae</taxon>
        <taxon>Nepetoideae</taxon>
        <taxon>Mentheae</taxon>
        <taxon>Salviinae</taxon>
        <taxon>Salvia</taxon>
        <taxon>Salvia subgen. Calosphace</taxon>
        <taxon>core Calosphace</taxon>
    </lineage>
</organism>
<dbReference type="InterPro" id="IPR025287">
    <property type="entry name" value="WAK_GUB"/>
</dbReference>
<dbReference type="Gene3D" id="1.10.510.10">
    <property type="entry name" value="Transferase(Phosphotransferase) domain 1"/>
    <property type="match status" value="2"/>
</dbReference>
<dbReference type="Pfam" id="PF13947">
    <property type="entry name" value="GUB_WAK_bind"/>
    <property type="match status" value="2"/>
</dbReference>
<dbReference type="CDD" id="cd14066">
    <property type="entry name" value="STKc_IRAK"/>
    <property type="match status" value="2"/>
</dbReference>
<dbReference type="FunFam" id="3.30.200.20:FF:000178">
    <property type="entry name" value="serine/threonine-protein kinase PBS1-like"/>
    <property type="match status" value="2"/>
</dbReference>
<evidence type="ECO:0000256" key="7">
    <source>
        <dbReference type="ARBA" id="ARBA00022777"/>
    </source>
</evidence>
<dbReference type="InterPro" id="IPR011009">
    <property type="entry name" value="Kinase-like_dom_sf"/>
</dbReference>
<evidence type="ECO:0000313" key="16">
    <source>
        <dbReference type="Proteomes" id="UP000298416"/>
    </source>
</evidence>
<keyword evidence="7" id="KW-0418">Kinase</keyword>
<keyword evidence="10 13" id="KW-0472">Membrane</keyword>
<dbReference type="FunFam" id="1.10.510.10:FF:000590">
    <property type="entry name" value="PR5-like receptor kinase"/>
    <property type="match status" value="2"/>
</dbReference>
<dbReference type="GO" id="GO:0005524">
    <property type="term" value="F:ATP binding"/>
    <property type="evidence" value="ECO:0007669"/>
    <property type="project" value="UniProtKB-UniRule"/>
</dbReference>
<evidence type="ECO:0000256" key="4">
    <source>
        <dbReference type="ARBA" id="ARBA00022692"/>
    </source>
</evidence>
<evidence type="ECO:0000313" key="15">
    <source>
        <dbReference type="EMBL" id="KAG6410048.1"/>
    </source>
</evidence>
<evidence type="ECO:0000256" key="9">
    <source>
        <dbReference type="ARBA" id="ARBA00022989"/>
    </source>
</evidence>
<evidence type="ECO:0000256" key="1">
    <source>
        <dbReference type="ARBA" id="ARBA00004479"/>
    </source>
</evidence>
<keyword evidence="11" id="KW-0325">Glycoprotein</keyword>
<dbReference type="InterPro" id="IPR045874">
    <property type="entry name" value="LRK10/LRL21-25-like"/>
</dbReference>
<evidence type="ECO:0000256" key="12">
    <source>
        <dbReference type="PROSITE-ProRule" id="PRU10141"/>
    </source>
</evidence>
<keyword evidence="2" id="KW-0723">Serine/threonine-protein kinase</keyword>
<feature type="transmembrane region" description="Helical" evidence="13">
    <location>
        <begin position="402"/>
        <end position="420"/>
    </location>
</feature>
<proteinExistence type="predicted"/>
<dbReference type="PANTHER" id="PTHR27009">
    <property type="entry name" value="RUST RESISTANCE KINASE LR10-RELATED"/>
    <property type="match status" value="1"/>
</dbReference>
<dbReference type="Pfam" id="PF07714">
    <property type="entry name" value="PK_Tyr_Ser-Thr"/>
    <property type="match status" value="1"/>
</dbReference>
<dbReference type="InterPro" id="IPR017441">
    <property type="entry name" value="Protein_kinase_ATP_BS"/>
</dbReference>
<feature type="binding site" evidence="12">
    <location>
        <position position="562"/>
    </location>
    <ligand>
        <name>ATP</name>
        <dbReference type="ChEBI" id="CHEBI:30616"/>
    </ligand>
</feature>
<dbReference type="SMART" id="SM00220">
    <property type="entry name" value="S_TKc"/>
    <property type="match status" value="2"/>
</dbReference>
<dbReference type="GO" id="GO:0016020">
    <property type="term" value="C:membrane"/>
    <property type="evidence" value="ECO:0007669"/>
    <property type="project" value="UniProtKB-SubCell"/>
</dbReference>
<evidence type="ECO:0000256" key="11">
    <source>
        <dbReference type="ARBA" id="ARBA00023180"/>
    </source>
</evidence>